<dbReference type="NCBIfam" id="NF009430">
    <property type="entry name" value="PRK12789.1"/>
    <property type="match status" value="1"/>
</dbReference>
<evidence type="ECO:0000256" key="1">
    <source>
        <dbReference type="ARBA" id="ARBA00002591"/>
    </source>
</evidence>
<keyword evidence="9" id="KW-0969">Cilium</keyword>
<comment type="function">
    <text evidence="1 8">Assembles around the rod to form the L-ring and probably protects the motor/basal body from shearing forces during rotation.</text>
</comment>
<dbReference type="OrthoDB" id="9786431at2"/>
<evidence type="ECO:0000256" key="7">
    <source>
        <dbReference type="ARBA" id="ARBA00032344"/>
    </source>
</evidence>
<keyword evidence="10" id="KW-1185">Reference proteome</keyword>
<evidence type="ECO:0000256" key="2">
    <source>
        <dbReference type="ARBA" id="ARBA00004117"/>
    </source>
</evidence>
<dbReference type="PRINTS" id="PR01010">
    <property type="entry name" value="FLGPRINGFLGI"/>
</dbReference>
<keyword evidence="4 8" id="KW-0732">Signal</keyword>
<evidence type="ECO:0000256" key="3">
    <source>
        <dbReference type="ARBA" id="ARBA00019515"/>
    </source>
</evidence>
<name>A0A964T3Q7_9HYPH</name>
<dbReference type="NCBIfam" id="NF003676">
    <property type="entry name" value="PRK05303.1"/>
    <property type="match status" value="1"/>
</dbReference>
<dbReference type="Pfam" id="PF02119">
    <property type="entry name" value="FlgI"/>
    <property type="match status" value="1"/>
</dbReference>
<comment type="similarity">
    <text evidence="8">Belongs to the FlgI family.</text>
</comment>
<proteinExistence type="inferred from homology"/>
<dbReference type="GO" id="GO:0071973">
    <property type="term" value="P:bacterial-type flagellum-dependent cell motility"/>
    <property type="evidence" value="ECO:0007669"/>
    <property type="project" value="InterPro"/>
</dbReference>
<keyword evidence="5" id="KW-0574">Periplasm</keyword>
<evidence type="ECO:0000256" key="8">
    <source>
        <dbReference type="HAMAP-Rule" id="MF_00416"/>
    </source>
</evidence>
<dbReference type="EMBL" id="SPKJ01000008">
    <property type="protein sequence ID" value="MYZ46977.1"/>
    <property type="molecule type" value="Genomic_DNA"/>
</dbReference>
<evidence type="ECO:0000313" key="9">
    <source>
        <dbReference type="EMBL" id="MYZ46977.1"/>
    </source>
</evidence>
<keyword evidence="9" id="KW-0282">Flagellum</keyword>
<reference evidence="9" key="1">
    <citation type="submission" date="2019-03" db="EMBL/GenBank/DDBJ databases">
        <title>Afifella sp. nov., isolated from activated sludge.</title>
        <authorList>
            <person name="Li Q."/>
            <person name="Liu Y."/>
        </authorList>
    </citation>
    <scope>NUCLEOTIDE SEQUENCE</scope>
    <source>
        <strain evidence="9">L72</strain>
    </source>
</reference>
<dbReference type="GO" id="GO:0005198">
    <property type="term" value="F:structural molecule activity"/>
    <property type="evidence" value="ECO:0007669"/>
    <property type="project" value="InterPro"/>
</dbReference>
<evidence type="ECO:0000256" key="4">
    <source>
        <dbReference type="ARBA" id="ARBA00022729"/>
    </source>
</evidence>
<feature type="chain" id="PRO_5038190325" description="Flagellar P-ring protein" evidence="8">
    <location>
        <begin position="20"/>
        <end position="365"/>
    </location>
</feature>
<feature type="signal peptide" evidence="8">
    <location>
        <begin position="1"/>
        <end position="19"/>
    </location>
</feature>
<comment type="subunit">
    <text evidence="8">The basal body constitutes a major portion of the flagellar organelle and consists of four rings (L,P,S, and M) mounted on a central rod.</text>
</comment>
<dbReference type="Proteomes" id="UP000773614">
    <property type="component" value="Unassembled WGS sequence"/>
</dbReference>
<gene>
    <name evidence="8 9" type="primary">flgI</name>
    <name evidence="9" type="ORF">E4O86_04535</name>
</gene>
<organism evidence="9 10">
    <name type="scientific">Propylenella binzhouense</name>
    <dbReference type="NCBI Taxonomy" id="2555902"/>
    <lineage>
        <taxon>Bacteria</taxon>
        <taxon>Pseudomonadati</taxon>
        <taxon>Pseudomonadota</taxon>
        <taxon>Alphaproteobacteria</taxon>
        <taxon>Hyphomicrobiales</taxon>
        <taxon>Propylenellaceae</taxon>
        <taxon>Propylenella</taxon>
    </lineage>
</organism>
<accession>A0A964T3Q7</accession>
<evidence type="ECO:0000256" key="6">
    <source>
        <dbReference type="ARBA" id="ARBA00023143"/>
    </source>
</evidence>
<dbReference type="HAMAP" id="MF_00416">
    <property type="entry name" value="FlgI"/>
    <property type="match status" value="1"/>
</dbReference>
<sequence length="365" mass="38120" precursor="true">MLRLLLALAFLAAATAAEAGVRIKDITGVQGVRENQLIGYGLVTGLQGTGDSMRNSPFTEQALQSMLDAMGINVRNANLRTRNVAAVMVTAELPAFIGRGARIDVTVSSLGDATSLLGGTLMLTPLMGPDGRTYAVAQGPVAVSGFASAGQAETLTQGVPTVARVPNGALVEQRIPGRFGDSNALVLELRNPDFKTAILVADAINAFTIRRYGVRSAYEQDLRTVTLVKPGAVNAARFIAEIGDLRVEPDTPARVVIDERSGTVVMGQDVQVSTVAVTHGNLTVRVTEMPTVSQPQPFAAGETVVTPQTSVMAEQGGGQMAIVEGTNLQMLVRGLNQIGLKPTGIIAILQAIKTAGALQADLVIQ</sequence>
<comment type="subcellular location">
    <subcellularLocation>
        <location evidence="2 8">Bacterial flagellum basal body</location>
    </subcellularLocation>
</comment>
<keyword evidence="9" id="KW-0966">Cell projection</keyword>
<dbReference type="AlphaFoldDB" id="A0A964T3Q7"/>
<keyword evidence="6 8" id="KW-0975">Bacterial flagellum</keyword>
<dbReference type="PANTHER" id="PTHR30381">
    <property type="entry name" value="FLAGELLAR P-RING PERIPLASMIC PROTEIN FLGI"/>
    <property type="match status" value="1"/>
</dbReference>
<dbReference type="GO" id="GO:0030288">
    <property type="term" value="C:outer membrane-bounded periplasmic space"/>
    <property type="evidence" value="ECO:0007669"/>
    <property type="project" value="InterPro"/>
</dbReference>
<comment type="caution">
    <text evidence="9">The sequence shown here is derived from an EMBL/GenBank/DDBJ whole genome shotgun (WGS) entry which is preliminary data.</text>
</comment>
<dbReference type="InterPro" id="IPR001782">
    <property type="entry name" value="Flag_FlgI"/>
</dbReference>
<protein>
    <recommendedName>
        <fullName evidence="3 8">Flagellar P-ring protein</fullName>
    </recommendedName>
    <alternativeName>
        <fullName evidence="7 8">Basal body P-ring protein</fullName>
    </alternativeName>
</protein>
<dbReference type="GO" id="GO:0009428">
    <property type="term" value="C:bacterial-type flagellum basal body, distal rod, P ring"/>
    <property type="evidence" value="ECO:0007669"/>
    <property type="project" value="InterPro"/>
</dbReference>
<evidence type="ECO:0000313" key="10">
    <source>
        <dbReference type="Proteomes" id="UP000773614"/>
    </source>
</evidence>
<dbReference type="PANTHER" id="PTHR30381:SF0">
    <property type="entry name" value="FLAGELLAR P-RING PROTEIN"/>
    <property type="match status" value="1"/>
</dbReference>
<evidence type="ECO:0000256" key="5">
    <source>
        <dbReference type="ARBA" id="ARBA00022764"/>
    </source>
</evidence>